<protein>
    <recommendedName>
        <fullName evidence="6">NigD-like C-terminal beta sandwich domain-containing protein</fullName>
    </recommendedName>
</protein>
<accession>A0A4P7W3N5</accession>
<dbReference type="Pfam" id="PF12667">
    <property type="entry name" value="NigD_N"/>
    <property type="match status" value="1"/>
</dbReference>
<gene>
    <name evidence="4" type="ORF">E7747_06785</name>
</gene>
<evidence type="ECO:0008006" key="6">
    <source>
        <dbReference type="Google" id="ProtNLM"/>
    </source>
</evidence>
<dbReference type="Gene3D" id="2.40.50.500">
    <property type="entry name" value="NigD-like N-terminal OB domain"/>
    <property type="match status" value="1"/>
</dbReference>
<dbReference type="Gene3D" id="2.60.40.2370">
    <property type="entry name" value="NigD-like, C-terminal beta sandwich domain"/>
    <property type="match status" value="1"/>
</dbReference>
<evidence type="ECO:0000313" key="4">
    <source>
        <dbReference type="EMBL" id="QCD42005.1"/>
    </source>
</evidence>
<organism evidence="4 5">
    <name type="scientific">Duncaniella dubosii</name>
    <dbReference type="NCBI Taxonomy" id="2518971"/>
    <lineage>
        <taxon>Bacteria</taxon>
        <taxon>Pseudomonadati</taxon>
        <taxon>Bacteroidota</taxon>
        <taxon>Bacteroidia</taxon>
        <taxon>Bacteroidales</taxon>
        <taxon>Muribaculaceae</taxon>
        <taxon>Duncaniella</taxon>
    </lineage>
</organism>
<evidence type="ECO:0000256" key="1">
    <source>
        <dbReference type="SAM" id="SignalP"/>
    </source>
</evidence>
<dbReference type="AlphaFoldDB" id="A0A4P7W3N5"/>
<reference evidence="5" key="1">
    <citation type="submission" date="2019-02" db="EMBL/GenBank/DDBJ databases">
        <title>Isolation and identification of novel species under the genus Muribaculum.</title>
        <authorList>
            <person name="Miyake S."/>
            <person name="Ding Y."/>
            <person name="Low A."/>
            <person name="Soh M."/>
            <person name="Seedorf H."/>
        </authorList>
    </citation>
    <scope>NUCLEOTIDE SEQUENCE [LARGE SCALE GENOMIC DNA]</scope>
    <source>
        <strain evidence="5">H5</strain>
    </source>
</reference>
<proteinExistence type="predicted"/>
<dbReference type="Pfam" id="PF17415">
    <property type="entry name" value="NigD_C"/>
    <property type="match status" value="1"/>
</dbReference>
<dbReference type="KEGG" id="ddb:E7747_06785"/>
<evidence type="ECO:0000259" key="2">
    <source>
        <dbReference type="Pfam" id="PF12667"/>
    </source>
</evidence>
<dbReference type="InterPro" id="IPR024299">
    <property type="entry name" value="NigD-like_OB_dom"/>
</dbReference>
<evidence type="ECO:0000259" key="3">
    <source>
        <dbReference type="Pfam" id="PF17415"/>
    </source>
</evidence>
<dbReference type="EMBL" id="CP039396">
    <property type="protein sequence ID" value="QCD42005.1"/>
    <property type="molecule type" value="Genomic_DNA"/>
</dbReference>
<dbReference type="RefSeq" id="WP_136414927.1">
    <property type="nucleotide sequence ID" value="NZ_CP039396.1"/>
</dbReference>
<keyword evidence="1" id="KW-0732">Signal</keyword>
<feature type="domain" description="NigD-like N-terminal OB" evidence="2">
    <location>
        <begin position="42"/>
        <end position="104"/>
    </location>
</feature>
<keyword evidence="5" id="KW-1185">Reference proteome</keyword>
<dbReference type="InterPro" id="IPR038179">
    <property type="entry name" value="NigD-like_N_sf"/>
</dbReference>
<feature type="domain" description="NigD-like C-terminal" evidence="3">
    <location>
        <begin position="120"/>
        <end position="224"/>
    </location>
</feature>
<feature type="signal peptide" evidence="1">
    <location>
        <begin position="1"/>
        <end position="28"/>
    </location>
</feature>
<evidence type="ECO:0000313" key="5">
    <source>
        <dbReference type="Proteomes" id="UP000297149"/>
    </source>
</evidence>
<dbReference type="InterPro" id="IPR038143">
    <property type="entry name" value="NigD-like_C_dom_sf"/>
</dbReference>
<sequence length="246" mass="27321">MNQFVKKAVRFLPIVALTAMSVSFQSCLDDDDNSALYRPTAVVTVCPAADGKFSMVLDDETSLVATNMTSSPFGDKEVRALVNYTEDSSYNGGKGVYINWIDSIRTKEPVIIHVDEDGLTYGSDPIEIVRDWVTVAEDGYLTLRIRTLWDGSGKPHYINLLSGMDPYNPYELELRHDAQGDINGQYGDALIAFNLNNLPHSDRGPVKIKLHWNSFSGKKSLEFDLTMRNETHGDAPKNLVAASLLK</sequence>
<dbReference type="PROSITE" id="PS51257">
    <property type="entry name" value="PROKAR_LIPOPROTEIN"/>
    <property type="match status" value="1"/>
</dbReference>
<name>A0A4P7W3N5_9BACT</name>
<dbReference type="Proteomes" id="UP000297149">
    <property type="component" value="Chromosome"/>
</dbReference>
<dbReference type="InterPro" id="IPR035376">
    <property type="entry name" value="NigD_C"/>
</dbReference>
<feature type="chain" id="PRO_5020277274" description="NigD-like C-terminal beta sandwich domain-containing protein" evidence="1">
    <location>
        <begin position="29"/>
        <end position="246"/>
    </location>
</feature>